<reference evidence="2" key="1">
    <citation type="submission" date="2016-10" db="EMBL/GenBank/DDBJ databases">
        <authorList>
            <person name="Varghese N."/>
            <person name="Submissions S."/>
        </authorList>
    </citation>
    <scope>NUCLEOTIDE SEQUENCE [LARGE SCALE GENOMIC DNA]</scope>
    <source>
        <strain evidence="2">DSM 13327</strain>
    </source>
</reference>
<dbReference type="AlphaFoldDB" id="A0A1I4QKZ1"/>
<name>A0A1I4QKZ1_9FIRM</name>
<dbReference type="STRING" id="1123291.SAMN04490355_11094"/>
<proteinExistence type="predicted"/>
<dbReference type="OrthoDB" id="1629754at2"/>
<dbReference type="InterPro" id="IPR018755">
    <property type="entry name" value="Phage_Mu_Gp48"/>
</dbReference>
<accession>A0A1I4QKZ1</accession>
<keyword evidence="2" id="KW-1185">Reference proteome</keyword>
<evidence type="ECO:0000313" key="2">
    <source>
        <dbReference type="Proteomes" id="UP000199520"/>
    </source>
</evidence>
<dbReference type="RefSeq" id="WP_090944912.1">
    <property type="nucleotide sequence ID" value="NZ_FOTS01000109.1"/>
</dbReference>
<organism evidence="1 2">
    <name type="scientific">Pelosinus propionicus DSM 13327</name>
    <dbReference type="NCBI Taxonomy" id="1123291"/>
    <lineage>
        <taxon>Bacteria</taxon>
        <taxon>Bacillati</taxon>
        <taxon>Bacillota</taxon>
        <taxon>Negativicutes</taxon>
        <taxon>Selenomonadales</taxon>
        <taxon>Sporomusaceae</taxon>
        <taxon>Pelosinus</taxon>
    </lineage>
</organism>
<protein>
    <submittedName>
        <fullName evidence="1">Uncharacterized protein</fullName>
    </submittedName>
</protein>
<gene>
    <name evidence="1" type="ORF">SAMN04490355_11094</name>
</gene>
<dbReference type="Pfam" id="PF10076">
    <property type="entry name" value="Phage_Mu_Gp48"/>
    <property type="match status" value="1"/>
</dbReference>
<evidence type="ECO:0000313" key="1">
    <source>
        <dbReference type="EMBL" id="SFM40729.1"/>
    </source>
</evidence>
<dbReference type="Proteomes" id="UP000199520">
    <property type="component" value="Unassembled WGS sequence"/>
</dbReference>
<sequence>MAHDLKDYLPDYYDDITDTDALMDAEQPDIDTLWSNISTMDNADPDSLANRGVMDNQFIQTSDSGKLTKLEALFGILADTTTETLAFRRTRLLNRFSQHPPFTVPWLTQQLDNLIGAGLYTLTIDHGNYTIYLASSAQNQSYYTEVVATIAYVKPCNMIFVNQPLVPHGLYVNESVSLGEYVYNYHLGTSWILGQKPFLSFSDGGIIVVAASGSVQPGLLADVAAFTATDIVKVRINGSVLITIFEIKTSSAAVTTVEYDVTPTQASTITLVELLNSSNVVLTSSTVYVPVPLGVRMTHTITFKEGS</sequence>
<dbReference type="EMBL" id="FOTS01000109">
    <property type="protein sequence ID" value="SFM40729.1"/>
    <property type="molecule type" value="Genomic_DNA"/>
</dbReference>